<organism evidence="2 3">
    <name type="scientific">Populus alba x Populus x berolinensis</name>
    <dbReference type="NCBI Taxonomy" id="444605"/>
    <lineage>
        <taxon>Eukaryota</taxon>
        <taxon>Viridiplantae</taxon>
        <taxon>Streptophyta</taxon>
        <taxon>Embryophyta</taxon>
        <taxon>Tracheophyta</taxon>
        <taxon>Spermatophyta</taxon>
        <taxon>Magnoliopsida</taxon>
        <taxon>eudicotyledons</taxon>
        <taxon>Gunneridae</taxon>
        <taxon>Pentapetalae</taxon>
        <taxon>rosids</taxon>
        <taxon>fabids</taxon>
        <taxon>Malpighiales</taxon>
        <taxon>Salicaceae</taxon>
        <taxon>Saliceae</taxon>
        <taxon>Populus</taxon>
    </lineage>
</organism>
<dbReference type="Proteomes" id="UP001164929">
    <property type="component" value="Chromosome 17"/>
</dbReference>
<feature type="region of interest" description="Disordered" evidence="1">
    <location>
        <begin position="19"/>
        <end position="43"/>
    </location>
</feature>
<dbReference type="AlphaFoldDB" id="A0AAD6LFZ6"/>
<evidence type="ECO:0000256" key="1">
    <source>
        <dbReference type="SAM" id="MobiDB-lite"/>
    </source>
</evidence>
<gene>
    <name evidence="2" type="ORF">NC653_038169</name>
</gene>
<dbReference type="EMBL" id="JAQIZT010000017">
    <property type="protein sequence ID" value="KAJ6960031.1"/>
    <property type="molecule type" value="Genomic_DNA"/>
</dbReference>
<keyword evidence="3" id="KW-1185">Reference proteome</keyword>
<reference evidence="2" key="1">
    <citation type="journal article" date="2023" name="Mol. Ecol. Resour.">
        <title>Chromosome-level genome assembly of a triploid poplar Populus alba 'Berolinensis'.</title>
        <authorList>
            <person name="Chen S."/>
            <person name="Yu Y."/>
            <person name="Wang X."/>
            <person name="Wang S."/>
            <person name="Zhang T."/>
            <person name="Zhou Y."/>
            <person name="He R."/>
            <person name="Meng N."/>
            <person name="Wang Y."/>
            <person name="Liu W."/>
            <person name="Liu Z."/>
            <person name="Liu J."/>
            <person name="Guo Q."/>
            <person name="Huang H."/>
            <person name="Sederoff R.R."/>
            <person name="Wang G."/>
            <person name="Qu G."/>
            <person name="Chen S."/>
        </authorList>
    </citation>
    <scope>NUCLEOTIDE SEQUENCE</scope>
    <source>
        <strain evidence="2">SC-2020</strain>
    </source>
</reference>
<sequence length="43" mass="5014">MTVKRIETTAYFVENRKKKRKKLETEGESSCLHKTILTGHHPS</sequence>
<evidence type="ECO:0000313" key="2">
    <source>
        <dbReference type="EMBL" id="KAJ6960031.1"/>
    </source>
</evidence>
<proteinExistence type="predicted"/>
<accession>A0AAD6LFZ6</accession>
<comment type="caution">
    <text evidence="2">The sequence shown here is derived from an EMBL/GenBank/DDBJ whole genome shotgun (WGS) entry which is preliminary data.</text>
</comment>
<name>A0AAD6LFZ6_9ROSI</name>
<evidence type="ECO:0000313" key="3">
    <source>
        <dbReference type="Proteomes" id="UP001164929"/>
    </source>
</evidence>
<protein>
    <submittedName>
        <fullName evidence="2">Uncharacterized protein</fullName>
    </submittedName>
</protein>